<evidence type="ECO:0000313" key="2">
    <source>
        <dbReference type="Proteomes" id="UP000789901"/>
    </source>
</evidence>
<comment type="caution">
    <text evidence="1">The sequence shown here is derived from an EMBL/GenBank/DDBJ whole genome shotgun (WGS) entry which is preliminary data.</text>
</comment>
<protein>
    <submittedName>
        <fullName evidence="1">19007_t:CDS:1</fullName>
    </submittedName>
</protein>
<proteinExistence type="predicted"/>
<gene>
    <name evidence="1" type="ORF">GMARGA_LOCUS38636</name>
</gene>
<name>A0ABN7X487_GIGMA</name>
<accession>A0ABN7X487</accession>
<organism evidence="1 2">
    <name type="scientific">Gigaspora margarita</name>
    <dbReference type="NCBI Taxonomy" id="4874"/>
    <lineage>
        <taxon>Eukaryota</taxon>
        <taxon>Fungi</taxon>
        <taxon>Fungi incertae sedis</taxon>
        <taxon>Mucoromycota</taxon>
        <taxon>Glomeromycotina</taxon>
        <taxon>Glomeromycetes</taxon>
        <taxon>Diversisporales</taxon>
        <taxon>Gigasporaceae</taxon>
        <taxon>Gigaspora</taxon>
    </lineage>
</organism>
<dbReference type="Proteomes" id="UP000789901">
    <property type="component" value="Unassembled WGS sequence"/>
</dbReference>
<reference evidence="1 2" key="1">
    <citation type="submission" date="2021-06" db="EMBL/GenBank/DDBJ databases">
        <authorList>
            <person name="Kallberg Y."/>
            <person name="Tangrot J."/>
            <person name="Rosling A."/>
        </authorList>
    </citation>
    <scope>NUCLEOTIDE SEQUENCE [LARGE SCALE GENOMIC DNA]</scope>
    <source>
        <strain evidence="1 2">120-4 pot B 10/14</strain>
    </source>
</reference>
<evidence type="ECO:0000313" key="1">
    <source>
        <dbReference type="EMBL" id="CAG8847375.1"/>
    </source>
</evidence>
<feature type="non-terminal residue" evidence="1">
    <location>
        <position position="61"/>
    </location>
</feature>
<keyword evidence="2" id="KW-1185">Reference proteome</keyword>
<sequence length="61" mass="6936">MYSMLTLPCLSSFRGTSNGPLRISTSDGHPWMSTQYFKFKLITDDSINVVAKMFLKNMTPE</sequence>
<dbReference type="EMBL" id="CAJVQB010087373">
    <property type="protein sequence ID" value="CAG8847375.1"/>
    <property type="molecule type" value="Genomic_DNA"/>
</dbReference>